<dbReference type="GO" id="GO:0005829">
    <property type="term" value="C:cytosol"/>
    <property type="evidence" value="ECO:0007669"/>
    <property type="project" value="EnsemblFungi"/>
</dbReference>
<dbReference type="InterPro" id="IPR006131">
    <property type="entry name" value="Asp_carbamoyltransf_Asp/Orn-bd"/>
</dbReference>
<dbReference type="AlphaFoldDB" id="A0A1E4TVU1"/>
<proteinExistence type="inferred from homology"/>
<evidence type="ECO:0000259" key="8">
    <source>
        <dbReference type="Pfam" id="PF00185"/>
    </source>
</evidence>
<gene>
    <name evidence="10" type="ORF">PACTADRAFT_41746</name>
</gene>
<dbReference type="EMBL" id="KV454013">
    <property type="protein sequence ID" value="ODV95882.1"/>
    <property type="molecule type" value="Genomic_DNA"/>
</dbReference>
<feature type="domain" description="Aspartate/ornithine carbamoyltransferase Asp/Orn-binding" evidence="8">
    <location>
        <begin position="182"/>
        <end position="337"/>
    </location>
</feature>
<dbReference type="GO" id="GO:0016597">
    <property type="term" value="F:amino acid binding"/>
    <property type="evidence" value="ECO:0007669"/>
    <property type="project" value="InterPro"/>
</dbReference>
<evidence type="ECO:0000313" key="11">
    <source>
        <dbReference type="Proteomes" id="UP000094236"/>
    </source>
</evidence>
<dbReference type="FunFam" id="3.40.50.1370:FF:000009">
    <property type="entry name" value="Ornithine carbamoyltransferase, mitochondrial"/>
    <property type="match status" value="1"/>
</dbReference>
<dbReference type="OrthoDB" id="10252326at2759"/>
<comment type="similarity">
    <text evidence="2">Belongs to the aspartate/ornithine carbamoyltransferase superfamily. OTCase family.</text>
</comment>
<dbReference type="EC" id="2.1.3.3" evidence="3"/>
<keyword evidence="11" id="KW-1185">Reference proteome</keyword>
<dbReference type="NCBIfam" id="TIGR00658">
    <property type="entry name" value="orni_carb_tr"/>
    <property type="match status" value="1"/>
</dbReference>
<dbReference type="InterPro" id="IPR036901">
    <property type="entry name" value="Asp/Orn_carbamoylTrfase_sf"/>
</dbReference>
<dbReference type="GO" id="GO:0042450">
    <property type="term" value="P:L-arginine biosynthetic process via ornithine"/>
    <property type="evidence" value="ECO:0007669"/>
    <property type="project" value="EnsemblFungi"/>
</dbReference>
<sequence>MINSISNTVLLKSVVSKRFFSSSAKMSSQAKPRHLVSMLELSIKELESLVNRAAYHKQQIRSGAVNTTQPLSGKTVSLIFNKRSTRTRVSSEGAAAYLGGCPMFLGKDDIQLGVNESLHDTTKIISSMTSSIFARVNKHSDIQEMCKYSSVPIINALCDTFHPLQAITDILTIKESFGNTTKGLKLAWIGDVNNVINDLCIAALKSGIDVSIAVPSGLKFEEAILSGAKEISAENGTTLKITNDPLEAINGANVIVTDTWISMGQEDERAQKLKQFEGFQITKEMISKGKAAENWKFMHCLPRHPEEVHDEVFYDEERSLVFEEGENRLYAAIAVLEGFVVNKGKLL</sequence>
<dbReference type="STRING" id="669874.A0A1E4TVU1"/>
<dbReference type="PANTHER" id="PTHR45753:SF3">
    <property type="entry name" value="ORNITHINE TRANSCARBAMYLASE, MITOCHONDRIAL"/>
    <property type="match status" value="1"/>
</dbReference>
<keyword evidence="6 7" id="KW-0808">Transferase</keyword>
<organism evidence="10 11">
    <name type="scientific">Pachysolen tannophilus NRRL Y-2460</name>
    <dbReference type="NCBI Taxonomy" id="669874"/>
    <lineage>
        <taxon>Eukaryota</taxon>
        <taxon>Fungi</taxon>
        <taxon>Dikarya</taxon>
        <taxon>Ascomycota</taxon>
        <taxon>Saccharomycotina</taxon>
        <taxon>Pichiomycetes</taxon>
        <taxon>Pachysolenaceae</taxon>
        <taxon>Pachysolen</taxon>
    </lineage>
</organism>
<keyword evidence="5" id="KW-0028">Amino-acid biosynthesis</keyword>
<comment type="pathway">
    <text evidence="1">Amino-acid biosynthesis; L-arginine biosynthesis; L-arginine from L-ornithine and carbamoyl phosphate: step 1/3.</text>
</comment>
<dbReference type="PRINTS" id="PR00100">
    <property type="entry name" value="AOTCASE"/>
</dbReference>
<dbReference type="InterPro" id="IPR006130">
    <property type="entry name" value="Asp/Orn_carbamoylTrfase"/>
</dbReference>
<evidence type="ECO:0000256" key="2">
    <source>
        <dbReference type="ARBA" id="ARBA00007805"/>
    </source>
</evidence>
<evidence type="ECO:0000256" key="6">
    <source>
        <dbReference type="ARBA" id="ARBA00022679"/>
    </source>
</evidence>
<evidence type="ECO:0000256" key="4">
    <source>
        <dbReference type="ARBA" id="ARBA00022571"/>
    </source>
</evidence>
<dbReference type="PANTHER" id="PTHR45753">
    <property type="entry name" value="ORNITHINE CARBAMOYLTRANSFERASE, MITOCHONDRIAL"/>
    <property type="match status" value="1"/>
</dbReference>
<dbReference type="InterPro" id="IPR002292">
    <property type="entry name" value="Orn/put_carbamltrans"/>
</dbReference>
<dbReference type="PRINTS" id="PR00102">
    <property type="entry name" value="OTCASE"/>
</dbReference>
<dbReference type="Gene3D" id="3.40.50.1370">
    <property type="entry name" value="Aspartate/ornithine carbamoyltransferase"/>
    <property type="match status" value="2"/>
</dbReference>
<dbReference type="Pfam" id="PF00185">
    <property type="entry name" value="OTCace"/>
    <property type="match status" value="1"/>
</dbReference>
<evidence type="ECO:0000313" key="10">
    <source>
        <dbReference type="EMBL" id="ODV95882.1"/>
    </source>
</evidence>
<feature type="domain" description="Aspartate/ornithine carbamoyltransferase carbamoyl-P binding" evidence="9">
    <location>
        <begin position="33"/>
        <end position="175"/>
    </location>
</feature>
<evidence type="ECO:0000259" key="9">
    <source>
        <dbReference type="Pfam" id="PF02729"/>
    </source>
</evidence>
<protein>
    <recommendedName>
        <fullName evidence="3">ornithine carbamoyltransferase</fullName>
        <ecNumber evidence="3">2.1.3.3</ecNumber>
    </recommendedName>
</protein>
<evidence type="ECO:0000256" key="1">
    <source>
        <dbReference type="ARBA" id="ARBA00004975"/>
    </source>
</evidence>
<dbReference type="NCBIfam" id="NF001986">
    <property type="entry name" value="PRK00779.1"/>
    <property type="match status" value="1"/>
</dbReference>
<evidence type="ECO:0000256" key="7">
    <source>
        <dbReference type="RuleBase" id="RU003634"/>
    </source>
</evidence>
<name>A0A1E4TVU1_PACTA</name>
<dbReference type="SUPFAM" id="SSF53671">
    <property type="entry name" value="Aspartate/ornithine carbamoyltransferase"/>
    <property type="match status" value="1"/>
</dbReference>
<dbReference type="GO" id="GO:1903269">
    <property type="term" value="C:ornithine carbamoyltransferase inhibitor complex"/>
    <property type="evidence" value="ECO:0007669"/>
    <property type="project" value="EnsemblFungi"/>
</dbReference>
<evidence type="ECO:0000256" key="3">
    <source>
        <dbReference type="ARBA" id="ARBA00013007"/>
    </source>
</evidence>
<dbReference type="GO" id="GO:0019240">
    <property type="term" value="P:citrulline biosynthetic process"/>
    <property type="evidence" value="ECO:0007669"/>
    <property type="project" value="TreeGrafter"/>
</dbReference>
<reference evidence="11" key="1">
    <citation type="submission" date="2016-05" db="EMBL/GenBank/DDBJ databases">
        <title>Comparative genomics of biotechnologically important yeasts.</title>
        <authorList>
            <consortium name="DOE Joint Genome Institute"/>
            <person name="Riley R."/>
            <person name="Haridas S."/>
            <person name="Wolfe K.H."/>
            <person name="Lopes M.R."/>
            <person name="Hittinger C.T."/>
            <person name="Goker M."/>
            <person name="Salamov A."/>
            <person name="Wisecaver J."/>
            <person name="Long T.M."/>
            <person name="Aerts A.L."/>
            <person name="Barry K."/>
            <person name="Choi C."/>
            <person name="Clum A."/>
            <person name="Coughlan A.Y."/>
            <person name="Deshpande S."/>
            <person name="Douglass A.P."/>
            <person name="Hanson S.J."/>
            <person name="Klenk H.-P."/>
            <person name="Labutti K."/>
            <person name="Lapidus A."/>
            <person name="Lindquist E."/>
            <person name="Lipzen A."/>
            <person name="Meier-Kolthoff J.P."/>
            <person name="Ohm R.A."/>
            <person name="Otillar R.P."/>
            <person name="Pangilinan J."/>
            <person name="Peng Y."/>
            <person name="Rokas A."/>
            <person name="Rosa C.A."/>
            <person name="Scheuner C."/>
            <person name="Sibirny A.A."/>
            <person name="Slot J.C."/>
            <person name="Stielow J.B."/>
            <person name="Sun H."/>
            <person name="Kurtzman C.P."/>
            <person name="Blackwell M."/>
            <person name="Grigoriev I.V."/>
            <person name="Jeffries T.W."/>
        </authorList>
    </citation>
    <scope>NUCLEOTIDE SEQUENCE [LARGE SCALE GENOMIC DNA]</scope>
    <source>
        <strain evidence="11">NRRL Y-2460</strain>
    </source>
</reference>
<dbReference type="InterPro" id="IPR006132">
    <property type="entry name" value="Asp/Orn_carbamoyltranf_P-bd"/>
</dbReference>
<dbReference type="Pfam" id="PF02729">
    <property type="entry name" value="OTCace_N"/>
    <property type="match status" value="1"/>
</dbReference>
<keyword evidence="4" id="KW-0055">Arginine biosynthesis</keyword>
<accession>A0A1E4TVU1</accession>
<dbReference type="GO" id="GO:0004585">
    <property type="term" value="F:ornithine carbamoyltransferase activity"/>
    <property type="evidence" value="ECO:0007669"/>
    <property type="project" value="UniProtKB-EC"/>
</dbReference>
<evidence type="ECO:0000256" key="5">
    <source>
        <dbReference type="ARBA" id="ARBA00022605"/>
    </source>
</evidence>
<dbReference type="PROSITE" id="PS00097">
    <property type="entry name" value="CARBAMOYLTRANSFERASE"/>
    <property type="match status" value="1"/>
</dbReference>
<dbReference type="Proteomes" id="UP000094236">
    <property type="component" value="Unassembled WGS sequence"/>
</dbReference>
<dbReference type="GO" id="GO:0005739">
    <property type="term" value="C:mitochondrion"/>
    <property type="evidence" value="ECO:0007669"/>
    <property type="project" value="EnsemblFungi"/>
</dbReference>